<accession>A0ABT0AZC3</accession>
<comment type="caution">
    <text evidence="1">The sequence shown here is derived from an EMBL/GenBank/DDBJ whole genome shotgun (WGS) entry which is preliminary data.</text>
</comment>
<keyword evidence="2" id="KW-1185">Reference proteome</keyword>
<evidence type="ECO:0000313" key="1">
    <source>
        <dbReference type="EMBL" id="MCJ2178144.1"/>
    </source>
</evidence>
<sequence length="69" mass="7428">MGQMPLPIYGPVLTPVVYENANLLLRRGLGQRFFQAATHIRQHGIFDTVLGIADGLQHGTTASGSRLPG</sequence>
<reference evidence="1" key="1">
    <citation type="submission" date="2022-03" db="EMBL/GenBank/DDBJ databases">
        <title>Identification of a novel bacterium isolated from mangrove sediments.</title>
        <authorList>
            <person name="Pan X."/>
        </authorList>
    </citation>
    <scope>NUCLEOTIDE SEQUENCE</scope>
    <source>
        <strain evidence="1">B2580</strain>
    </source>
</reference>
<protein>
    <submittedName>
        <fullName evidence="1">Uncharacterized protein</fullName>
    </submittedName>
</protein>
<dbReference type="EMBL" id="JALHLE010000007">
    <property type="protein sequence ID" value="MCJ2178144.1"/>
    <property type="molecule type" value="Genomic_DNA"/>
</dbReference>
<dbReference type="Proteomes" id="UP001162880">
    <property type="component" value="Unassembled WGS sequence"/>
</dbReference>
<organism evidence="1 2">
    <name type="scientific">Novosphingobium album</name>
    <name type="common">ex Hu et al. 2023</name>
    <dbReference type="NCBI Taxonomy" id="2930093"/>
    <lineage>
        <taxon>Bacteria</taxon>
        <taxon>Pseudomonadati</taxon>
        <taxon>Pseudomonadota</taxon>
        <taxon>Alphaproteobacteria</taxon>
        <taxon>Sphingomonadales</taxon>
        <taxon>Sphingomonadaceae</taxon>
        <taxon>Novosphingobium</taxon>
    </lineage>
</organism>
<name>A0ABT0AZC3_9SPHN</name>
<gene>
    <name evidence="1" type="ORF">MTR64_06185</name>
</gene>
<proteinExistence type="predicted"/>
<dbReference type="RefSeq" id="WP_243991916.1">
    <property type="nucleotide sequence ID" value="NZ_JALHLE010000007.1"/>
</dbReference>
<evidence type="ECO:0000313" key="2">
    <source>
        <dbReference type="Proteomes" id="UP001162880"/>
    </source>
</evidence>